<organism evidence="1 2">
    <name type="scientific">Enterococcus devriesei</name>
    <dbReference type="NCBI Taxonomy" id="319970"/>
    <lineage>
        <taxon>Bacteria</taxon>
        <taxon>Bacillati</taxon>
        <taxon>Bacillota</taxon>
        <taxon>Bacilli</taxon>
        <taxon>Lactobacillales</taxon>
        <taxon>Enterococcaceae</taxon>
        <taxon>Enterococcus</taxon>
    </lineage>
</organism>
<proteinExistence type="predicted"/>
<evidence type="ECO:0000313" key="1">
    <source>
        <dbReference type="EMBL" id="OJG35339.1"/>
    </source>
</evidence>
<dbReference type="RefSeq" id="WP_071862673.1">
    <property type="nucleotide sequence ID" value="NZ_CAURXW010000004.1"/>
</dbReference>
<reference evidence="1 2" key="1">
    <citation type="submission" date="2014-12" db="EMBL/GenBank/DDBJ databases">
        <title>Draft genome sequences of 29 type strains of Enterococci.</title>
        <authorList>
            <person name="Zhong Z."/>
            <person name="Sun Z."/>
            <person name="Liu W."/>
            <person name="Zhang W."/>
            <person name="Zhang H."/>
        </authorList>
    </citation>
    <scope>NUCLEOTIDE SEQUENCE [LARGE SCALE GENOMIC DNA]</scope>
    <source>
        <strain evidence="1 2">DSM 22802</strain>
    </source>
</reference>
<keyword evidence="2" id="KW-1185">Reference proteome</keyword>
<sequence>MYSLVPENMFEVDQKLNYFLEKGETITEEEVIRQAVLDNAQQILDGDLEGPYWKVKWQPEDQTLAFFDIMNKEVGTVDSLSGSFSADFRKSAPNVIRHLAETIQKIVNNN</sequence>
<gene>
    <name evidence="1" type="ORF">RV00_GL002893</name>
</gene>
<dbReference type="Proteomes" id="UP000183700">
    <property type="component" value="Unassembled WGS sequence"/>
</dbReference>
<dbReference type="STRING" id="319970.RV00_GL002893"/>
<dbReference type="OrthoDB" id="2248271at2"/>
<name>A0A1L8ST94_9ENTE</name>
<dbReference type="EMBL" id="JXKM01000007">
    <property type="protein sequence ID" value="OJG35339.1"/>
    <property type="molecule type" value="Genomic_DNA"/>
</dbReference>
<comment type="caution">
    <text evidence="1">The sequence shown here is derived from an EMBL/GenBank/DDBJ whole genome shotgun (WGS) entry which is preliminary data.</text>
</comment>
<protein>
    <submittedName>
        <fullName evidence="1">Uncharacterized protein</fullName>
    </submittedName>
</protein>
<evidence type="ECO:0000313" key="2">
    <source>
        <dbReference type="Proteomes" id="UP000183700"/>
    </source>
</evidence>
<dbReference type="AlphaFoldDB" id="A0A1L8ST94"/>
<accession>A0A1L8ST94</accession>